<dbReference type="GO" id="GO:0016747">
    <property type="term" value="F:acyltransferase activity, transferring groups other than amino-acyl groups"/>
    <property type="evidence" value="ECO:0007669"/>
    <property type="project" value="InterPro"/>
</dbReference>
<dbReference type="InterPro" id="IPR016181">
    <property type="entry name" value="Acyl_CoA_acyltransferase"/>
</dbReference>
<dbReference type="PROSITE" id="PS51186">
    <property type="entry name" value="GNAT"/>
    <property type="match status" value="1"/>
</dbReference>
<evidence type="ECO:0000313" key="2">
    <source>
        <dbReference type="EMBL" id="VAV83188.1"/>
    </source>
</evidence>
<protein>
    <recommendedName>
        <fullName evidence="1">N-acetyltransferase domain-containing protein</fullName>
    </recommendedName>
</protein>
<organism evidence="2">
    <name type="scientific">hydrothermal vent metagenome</name>
    <dbReference type="NCBI Taxonomy" id="652676"/>
    <lineage>
        <taxon>unclassified sequences</taxon>
        <taxon>metagenomes</taxon>
        <taxon>ecological metagenomes</taxon>
    </lineage>
</organism>
<dbReference type="Pfam" id="PF13302">
    <property type="entry name" value="Acetyltransf_3"/>
    <property type="match status" value="1"/>
</dbReference>
<dbReference type="AlphaFoldDB" id="A0A3B0R5P2"/>
<evidence type="ECO:0000259" key="1">
    <source>
        <dbReference type="PROSITE" id="PS51186"/>
    </source>
</evidence>
<dbReference type="Gene3D" id="3.40.630.30">
    <property type="match status" value="1"/>
</dbReference>
<dbReference type="InterPro" id="IPR000182">
    <property type="entry name" value="GNAT_dom"/>
</dbReference>
<accession>A0A3B0R5P2</accession>
<dbReference type="SUPFAM" id="SSF55729">
    <property type="entry name" value="Acyl-CoA N-acyltransferases (Nat)"/>
    <property type="match status" value="1"/>
</dbReference>
<dbReference type="InterPro" id="IPR051531">
    <property type="entry name" value="N-acetyltransferase"/>
</dbReference>
<dbReference type="EMBL" id="UOEB01000065">
    <property type="protein sequence ID" value="VAV83188.1"/>
    <property type="molecule type" value="Genomic_DNA"/>
</dbReference>
<dbReference type="PANTHER" id="PTHR43792">
    <property type="entry name" value="GNAT FAMILY, PUTATIVE (AFU_ORTHOLOGUE AFUA_3G00765)-RELATED-RELATED"/>
    <property type="match status" value="1"/>
</dbReference>
<name>A0A3B0R5P2_9ZZZZ</name>
<dbReference type="PANTHER" id="PTHR43792:SF1">
    <property type="entry name" value="N-ACETYLTRANSFERASE DOMAIN-CONTAINING PROTEIN"/>
    <property type="match status" value="1"/>
</dbReference>
<proteinExistence type="predicted"/>
<gene>
    <name evidence="2" type="ORF">MNBD_BACTEROID02-1537</name>
</gene>
<sequence>MTQERSHTFPELTTKRLKLRPLLMSDSKDVFRLRTDKEVNKFIERPPSRTEKNGEEFVKRIEKGIADNSIFYWAISLQETPKLIGTICLWNFNEDQTVAEVGYDLFPQYHSQGIMTEALNAVLDFGFNIASFKAIEAFTHKDNKASIKLLIKNGFLEDKNRRDRQNANNIIFVKQND</sequence>
<dbReference type="CDD" id="cd04301">
    <property type="entry name" value="NAT_SF"/>
    <property type="match status" value="1"/>
</dbReference>
<feature type="domain" description="N-acetyltransferase" evidence="1">
    <location>
        <begin position="17"/>
        <end position="177"/>
    </location>
</feature>
<reference evidence="2" key="1">
    <citation type="submission" date="2018-06" db="EMBL/GenBank/DDBJ databases">
        <authorList>
            <person name="Zhirakovskaya E."/>
        </authorList>
    </citation>
    <scope>NUCLEOTIDE SEQUENCE</scope>
</reference>